<sequence length="811" mass="90390">MLAVVVLGKRPKLCSRGRWGEGEGRGKVLIVGPMARNRAIHNDRVAILLLPKSEASNVGDHGEGEGGSVALGAVVGVLERERRKYVATFEEKAEESRGKTERVLVLPYDTRIPKIRIGTRQADLLRSHRIVVQIDTWSSASQYPDGHFVRNIGPIGDVETETAVIMIEHGLSFPTFSRDLLNELPERERWEVEVEEEEKRRDLRETHLVFSIDPQGCEDVDDTLSVRHLKKGVTELGVHIADVSHFVRPGSLTDAEAQRRSTSVYLADRRHDMLPPVLSAHLCSLLSGVDRYAVSVVWKMDQNYDVKSVWFGRTLIRSRYKLSYEVAQQLCDGAAASDIRGDIPELLNLDLSQQELEKRLEELRGAVKTLSEIAHCLKQRRGEDGAVYLDSFEVKVVMGEEKGTANIEDLVPKQHLDVHDTIAECMIFANHWVAKKIHSSLPTSSLLRRHPPPSQTRFTHLRTCAGVRGFQILTGSNKELAESLDNAVDPHDPEVNKIFRILATQAMSQAEYFSTGSVSSYHSTGSSVHSTGSSFHSTGSPDQFSHYGLALDYYTHFTSPIRRYADVIVHRQLLAVVEEEKRGEREREKLPGNVQLAEYCQHMNSTHRAAQLAQMASTEMFQALYFSNHEREDERCVCVGVVYAILTKGVRVQIPRYGVKGVVYLEDKAGLVAQPAAVSEAGHCSVAFASGHLKVEETRVTVTHPAGQYTLTLLDHVTVRVGVEVSHAHGPSIRLYLMSCCTVDPRERRSPLFTSDRGRKEVLAGVRDDLQSKPVEAPSLSSSSSFSQTPPQSSLYCLVQRLHNLSLQDAD</sequence>
<dbReference type="GO" id="GO:0000175">
    <property type="term" value="F:3'-5'-RNA exonuclease activity"/>
    <property type="evidence" value="ECO:0007669"/>
    <property type="project" value="TreeGrafter"/>
</dbReference>
<dbReference type="GO" id="GO:0000176">
    <property type="term" value="C:nuclear exosome (RNase complex)"/>
    <property type="evidence" value="ECO:0007669"/>
    <property type="project" value="UniProtKB-ARBA"/>
</dbReference>
<evidence type="ECO:0000256" key="2">
    <source>
        <dbReference type="ARBA" id="ARBA00004123"/>
    </source>
</evidence>
<evidence type="ECO:0000256" key="13">
    <source>
        <dbReference type="ARBA" id="ARBA00077221"/>
    </source>
</evidence>
<evidence type="ECO:0000256" key="7">
    <source>
        <dbReference type="ARBA" id="ARBA00022801"/>
    </source>
</evidence>
<evidence type="ECO:0000256" key="17">
    <source>
        <dbReference type="SAM" id="MobiDB-lite"/>
    </source>
</evidence>
<dbReference type="Gene3D" id="2.40.50.700">
    <property type="match status" value="1"/>
</dbReference>
<comment type="similarity">
    <text evidence="3 15">Belongs to the RNR ribonuclease family.</text>
</comment>
<dbReference type="AlphaFoldDB" id="A0AA35QUR8"/>
<evidence type="ECO:0000256" key="10">
    <source>
        <dbReference type="ARBA" id="ARBA00022842"/>
    </source>
</evidence>
<evidence type="ECO:0000313" key="20">
    <source>
        <dbReference type="Proteomes" id="UP001174909"/>
    </source>
</evidence>
<dbReference type="Pfam" id="PF17849">
    <property type="entry name" value="OB_Dis3"/>
    <property type="match status" value="1"/>
</dbReference>
<dbReference type="GO" id="GO:0000177">
    <property type="term" value="C:cytoplasmic exosome (RNase complex)"/>
    <property type="evidence" value="ECO:0007669"/>
    <property type="project" value="TreeGrafter"/>
</dbReference>
<dbReference type="InterPro" id="IPR001900">
    <property type="entry name" value="RNase_II/R"/>
</dbReference>
<gene>
    <name evidence="19" type="ORF">GBAR_LOCUS926</name>
</gene>
<protein>
    <recommendedName>
        <fullName evidence="4">DIS3-like exonuclease 1</fullName>
    </recommendedName>
    <alternativeName>
        <fullName evidence="13">Protein DIS3 homolog</fullName>
    </alternativeName>
    <alternativeName>
        <fullName evidence="14">Ribosomal RNA-processing protein 44</fullName>
    </alternativeName>
</protein>
<feature type="domain" description="RNB" evidence="18">
    <location>
        <begin position="200"/>
        <end position="579"/>
    </location>
</feature>
<evidence type="ECO:0000256" key="14">
    <source>
        <dbReference type="ARBA" id="ARBA00077930"/>
    </source>
</evidence>
<dbReference type="InterPro" id="IPR041505">
    <property type="entry name" value="Dis3_CSD2"/>
</dbReference>
<keyword evidence="11" id="KW-0694">RNA-binding</keyword>
<evidence type="ECO:0000259" key="18">
    <source>
        <dbReference type="SMART" id="SM00955"/>
    </source>
</evidence>
<comment type="caution">
    <text evidence="19">The sequence shown here is derived from an EMBL/GenBank/DDBJ whole genome shotgun (WGS) entry which is preliminary data.</text>
</comment>
<keyword evidence="16" id="KW-0175">Coiled coil</keyword>
<evidence type="ECO:0000256" key="1">
    <source>
        <dbReference type="ARBA" id="ARBA00001946"/>
    </source>
</evidence>
<keyword evidence="10" id="KW-0460">Magnesium</keyword>
<accession>A0AA35QUR8</accession>
<evidence type="ECO:0000256" key="15">
    <source>
        <dbReference type="RuleBase" id="RU003901"/>
    </source>
</evidence>
<name>A0AA35QUR8_GEOBA</name>
<keyword evidence="12" id="KW-0539">Nucleus</keyword>
<keyword evidence="5" id="KW-0698">rRNA processing</keyword>
<dbReference type="FunFam" id="2.40.50.700:FF:000001">
    <property type="entry name" value="Exosome complex exonuclease exoribonuclease (Rrp44)"/>
    <property type="match status" value="1"/>
</dbReference>
<dbReference type="InterPro" id="IPR050180">
    <property type="entry name" value="RNR_Ribonuclease"/>
</dbReference>
<evidence type="ECO:0000256" key="6">
    <source>
        <dbReference type="ARBA" id="ARBA00022722"/>
    </source>
</evidence>
<dbReference type="InterPro" id="IPR012340">
    <property type="entry name" value="NA-bd_OB-fold"/>
</dbReference>
<dbReference type="InterPro" id="IPR022966">
    <property type="entry name" value="RNase_II/R_CS"/>
</dbReference>
<evidence type="ECO:0000256" key="9">
    <source>
        <dbReference type="ARBA" id="ARBA00022839"/>
    </source>
</evidence>
<dbReference type="SMART" id="SM00955">
    <property type="entry name" value="RNB"/>
    <property type="match status" value="1"/>
</dbReference>
<evidence type="ECO:0000256" key="5">
    <source>
        <dbReference type="ARBA" id="ARBA00022552"/>
    </source>
</evidence>
<evidence type="ECO:0000313" key="19">
    <source>
        <dbReference type="EMBL" id="CAI7992114.1"/>
    </source>
</evidence>
<dbReference type="GO" id="GO:0003723">
    <property type="term" value="F:RNA binding"/>
    <property type="evidence" value="ECO:0007669"/>
    <property type="project" value="UniProtKB-KW"/>
</dbReference>
<organism evidence="19 20">
    <name type="scientific">Geodia barretti</name>
    <name type="common">Barrett's horny sponge</name>
    <dbReference type="NCBI Taxonomy" id="519541"/>
    <lineage>
        <taxon>Eukaryota</taxon>
        <taxon>Metazoa</taxon>
        <taxon>Porifera</taxon>
        <taxon>Demospongiae</taxon>
        <taxon>Heteroscleromorpha</taxon>
        <taxon>Tetractinellida</taxon>
        <taxon>Astrophorina</taxon>
        <taxon>Geodiidae</taxon>
        <taxon>Geodia</taxon>
    </lineage>
</organism>
<dbReference type="PANTHER" id="PTHR23355">
    <property type="entry name" value="RIBONUCLEASE"/>
    <property type="match status" value="1"/>
</dbReference>
<keyword evidence="20" id="KW-1185">Reference proteome</keyword>
<dbReference type="PROSITE" id="PS01175">
    <property type="entry name" value="RIBONUCLEASE_II"/>
    <property type="match status" value="1"/>
</dbReference>
<feature type="region of interest" description="Disordered" evidence="17">
    <location>
        <begin position="767"/>
        <end position="791"/>
    </location>
</feature>
<comment type="subcellular location">
    <subcellularLocation>
        <location evidence="2">Nucleus</location>
    </subcellularLocation>
</comment>
<evidence type="ECO:0000256" key="4">
    <source>
        <dbReference type="ARBA" id="ARBA00016366"/>
    </source>
</evidence>
<proteinExistence type="inferred from homology"/>
<dbReference type="GO" id="GO:0006364">
    <property type="term" value="P:rRNA processing"/>
    <property type="evidence" value="ECO:0007669"/>
    <property type="project" value="UniProtKB-KW"/>
</dbReference>
<evidence type="ECO:0000256" key="11">
    <source>
        <dbReference type="ARBA" id="ARBA00022884"/>
    </source>
</evidence>
<dbReference type="GO" id="GO:0016075">
    <property type="term" value="P:rRNA catabolic process"/>
    <property type="evidence" value="ECO:0007669"/>
    <property type="project" value="TreeGrafter"/>
</dbReference>
<keyword evidence="9 19" id="KW-0269">Exonuclease</keyword>
<keyword evidence="8" id="KW-0271">Exosome</keyword>
<keyword evidence="6" id="KW-0540">Nuclease</keyword>
<dbReference type="Pfam" id="PF00773">
    <property type="entry name" value="RNB"/>
    <property type="match status" value="1"/>
</dbReference>
<dbReference type="Proteomes" id="UP001174909">
    <property type="component" value="Unassembled WGS sequence"/>
</dbReference>
<evidence type="ECO:0000256" key="3">
    <source>
        <dbReference type="ARBA" id="ARBA00005785"/>
    </source>
</evidence>
<comment type="cofactor">
    <cofactor evidence="1">
        <name>Mg(2+)</name>
        <dbReference type="ChEBI" id="CHEBI:18420"/>
    </cofactor>
</comment>
<evidence type="ECO:0000256" key="8">
    <source>
        <dbReference type="ARBA" id="ARBA00022835"/>
    </source>
</evidence>
<dbReference type="GO" id="GO:0000956">
    <property type="term" value="P:nuclear-transcribed mRNA catabolic process"/>
    <property type="evidence" value="ECO:0007669"/>
    <property type="project" value="UniProtKB-ARBA"/>
</dbReference>
<dbReference type="Gene3D" id="2.40.50.140">
    <property type="entry name" value="Nucleic acid-binding proteins"/>
    <property type="match status" value="1"/>
</dbReference>
<dbReference type="PANTHER" id="PTHR23355:SF30">
    <property type="entry name" value="DIS3-LIKE EXONUCLEASE 1"/>
    <property type="match status" value="1"/>
</dbReference>
<feature type="compositionally biased region" description="Low complexity" evidence="17">
    <location>
        <begin position="778"/>
        <end position="791"/>
    </location>
</feature>
<dbReference type="SUPFAM" id="SSF50249">
    <property type="entry name" value="Nucleic acid-binding proteins"/>
    <property type="match status" value="3"/>
</dbReference>
<dbReference type="EMBL" id="CASHTH010000136">
    <property type="protein sequence ID" value="CAI7992114.1"/>
    <property type="molecule type" value="Genomic_DNA"/>
</dbReference>
<reference evidence="19" key="1">
    <citation type="submission" date="2023-03" db="EMBL/GenBank/DDBJ databases">
        <authorList>
            <person name="Steffen K."/>
            <person name="Cardenas P."/>
        </authorList>
    </citation>
    <scope>NUCLEOTIDE SEQUENCE</scope>
</reference>
<keyword evidence="7" id="KW-0378">Hydrolase</keyword>
<feature type="coiled-coil region" evidence="16">
    <location>
        <begin position="346"/>
        <end position="380"/>
    </location>
</feature>
<evidence type="ECO:0000256" key="12">
    <source>
        <dbReference type="ARBA" id="ARBA00023242"/>
    </source>
</evidence>
<evidence type="ECO:0000256" key="16">
    <source>
        <dbReference type="SAM" id="Coils"/>
    </source>
</evidence>